<dbReference type="InterPro" id="IPR029045">
    <property type="entry name" value="ClpP/crotonase-like_dom_sf"/>
</dbReference>
<evidence type="ECO:0000256" key="1">
    <source>
        <dbReference type="ARBA" id="ARBA00004141"/>
    </source>
</evidence>
<name>A0A485M087_9ZZZZ</name>
<feature type="transmembrane region" description="Helical" evidence="5">
    <location>
        <begin position="326"/>
        <end position="345"/>
    </location>
</feature>
<evidence type="ECO:0000259" key="8">
    <source>
        <dbReference type="Pfam" id="PF25145"/>
    </source>
</evidence>
<sequence>MGRHQTSDEASRHAAARIAGRLAVIWLAVLLFPLVLRAADVVVLDVRDAITPPVASYLIENIDEAVVAGREAVIIRMDTPGGLDTAMRDIIQKELNADIPVIVYVAPKGARAASAGALITLAADVAAMAPGTNIGAAHPVSIATGGEGAEGQSETMTEKITNDAVAYAKSIARAKGRNEQWAEDAVKKSISTPAEEAKDLKVIEIVARDMGDLLDQLHGKVIEKNGSNFTLDTRDANEISQPMGLRYRLLSAISNPNIAYILMLIGMAGIFFELSNPGLILPGVIGGISLILAFFAFQTLPVNYAGVALMILAVILFIAEVMVQSFGMLTIGGVVSMVLGSILLFRTPEIYAQVSLGIIVPVTILFTAFFVTTLYLVVRAHRARSVSGTQGMIGERAKVYSWSPDGTTGKVFCHGEYWNARGPSGLQPGDEVEVTGLEGLTLIVRTVTGADGSHGTNG</sequence>
<gene>
    <name evidence="9" type="ORF">SCFA_30059</name>
</gene>
<keyword evidence="2 5" id="KW-0812">Transmembrane</keyword>
<proteinExistence type="predicted"/>
<dbReference type="Gene3D" id="2.40.50.140">
    <property type="entry name" value="Nucleic acid-binding proteins"/>
    <property type="match status" value="1"/>
</dbReference>
<dbReference type="InterPro" id="IPR002810">
    <property type="entry name" value="NfeD-like_C"/>
</dbReference>
<dbReference type="Gene3D" id="3.90.226.10">
    <property type="entry name" value="2-enoyl-CoA Hydratase, Chain A, domain 1"/>
    <property type="match status" value="1"/>
</dbReference>
<feature type="transmembrane region" description="Helical" evidence="5">
    <location>
        <begin position="279"/>
        <end position="296"/>
    </location>
</feature>
<accession>A0A485M087</accession>
<keyword evidence="3 5" id="KW-1133">Transmembrane helix</keyword>
<dbReference type="InterPro" id="IPR052165">
    <property type="entry name" value="Membrane_assoc_protease"/>
</dbReference>
<dbReference type="PANTHER" id="PTHR33507:SF4">
    <property type="entry name" value="NODULATION COMPETITIVENESS PROTEIN NFED"/>
    <property type="match status" value="1"/>
</dbReference>
<dbReference type="SUPFAM" id="SSF52096">
    <property type="entry name" value="ClpP/crotonase"/>
    <property type="match status" value="1"/>
</dbReference>
<evidence type="ECO:0000256" key="3">
    <source>
        <dbReference type="ARBA" id="ARBA00022989"/>
    </source>
</evidence>
<dbReference type="EMBL" id="CAADRM010000092">
    <property type="protein sequence ID" value="VFU14530.1"/>
    <property type="molecule type" value="Genomic_DNA"/>
</dbReference>
<feature type="transmembrane region" description="Helical" evidence="5">
    <location>
        <begin position="249"/>
        <end position="272"/>
    </location>
</feature>
<comment type="subcellular location">
    <subcellularLocation>
        <location evidence="1">Membrane</location>
        <topology evidence="1">Multi-pass membrane protein</topology>
    </subcellularLocation>
</comment>
<feature type="domain" description="NfeD-like C-terminal" evidence="6">
    <location>
        <begin position="390"/>
        <end position="445"/>
    </location>
</feature>
<feature type="domain" description="NfeD integral membrane" evidence="7">
    <location>
        <begin position="257"/>
        <end position="373"/>
    </location>
</feature>
<evidence type="ECO:0000256" key="5">
    <source>
        <dbReference type="SAM" id="Phobius"/>
    </source>
</evidence>
<feature type="transmembrane region" description="Helical" evidence="5">
    <location>
        <begin position="351"/>
        <end position="378"/>
    </location>
</feature>
<evidence type="ECO:0000256" key="2">
    <source>
        <dbReference type="ARBA" id="ARBA00022692"/>
    </source>
</evidence>
<organism evidence="9">
    <name type="scientific">anaerobic digester metagenome</name>
    <dbReference type="NCBI Taxonomy" id="1263854"/>
    <lineage>
        <taxon>unclassified sequences</taxon>
        <taxon>metagenomes</taxon>
        <taxon>ecological metagenomes</taxon>
    </lineage>
</organism>
<reference evidence="9" key="1">
    <citation type="submission" date="2019-03" db="EMBL/GenBank/DDBJ databases">
        <authorList>
            <person name="Hao L."/>
        </authorList>
    </citation>
    <scope>NUCLEOTIDE SEQUENCE</scope>
</reference>
<dbReference type="InterPro" id="IPR056739">
    <property type="entry name" value="NfeD_membrane"/>
</dbReference>
<dbReference type="PANTHER" id="PTHR33507">
    <property type="entry name" value="INNER MEMBRANE PROTEIN YBBJ"/>
    <property type="match status" value="1"/>
</dbReference>
<dbReference type="Pfam" id="PF01957">
    <property type="entry name" value="NfeD"/>
    <property type="match status" value="1"/>
</dbReference>
<evidence type="ECO:0000259" key="7">
    <source>
        <dbReference type="Pfam" id="PF24961"/>
    </source>
</evidence>
<keyword evidence="4 5" id="KW-0472">Membrane</keyword>
<dbReference type="InterPro" id="IPR012340">
    <property type="entry name" value="NA-bd_OB-fold"/>
</dbReference>
<dbReference type="Pfam" id="PF25145">
    <property type="entry name" value="NfeD1b_N"/>
    <property type="match status" value="1"/>
</dbReference>
<evidence type="ECO:0000259" key="6">
    <source>
        <dbReference type="Pfam" id="PF01957"/>
    </source>
</evidence>
<dbReference type="GO" id="GO:0016020">
    <property type="term" value="C:membrane"/>
    <property type="evidence" value="ECO:0007669"/>
    <property type="project" value="UniProtKB-SubCell"/>
</dbReference>
<dbReference type="Pfam" id="PF24961">
    <property type="entry name" value="NfeD_membrane"/>
    <property type="match status" value="1"/>
</dbReference>
<dbReference type="AlphaFoldDB" id="A0A485M087"/>
<dbReference type="InterPro" id="IPR056738">
    <property type="entry name" value="NfeD1b_N"/>
</dbReference>
<evidence type="ECO:0000313" key="9">
    <source>
        <dbReference type="EMBL" id="VFU14530.1"/>
    </source>
</evidence>
<protein>
    <submittedName>
        <fullName evidence="9">Uncharacterized protein</fullName>
    </submittedName>
</protein>
<evidence type="ECO:0000256" key="4">
    <source>
        <dbReference type="ARBA" id="ARBA00023136"/>
    </source>
</evidence>
<dbReference type="SUPFAM" id="SSF141322">
    <property type="entry name" value="NfeD domain-like"/>
    <property type="match status" value="1"/>
</dbReference>
<feature type="domain" description="NfeD1b N-terminal" evidence="8">
    <location>
        <begin position="41"/>
        <end position="206"/>
    </location>
</feature>
<dbReference type="CDD" id="cd07020">
    <property type="entry name" value="Clp_protease_NfeD_1"/>
    <property type="match status" value="1"/>
</dbReference>
<feature type="transmembrane region" description="Helical" evidence="5">
    <location>
        <begin position="302"/>
        <end position="319"/>
    </location>
</feature>